<evidence type="ECO:0000256" key="9">
    <source>
        <dbReference type="PIRSR" id="PIRSR000102-2"/>
    </source>
</evidence>
<feature type="binding site" evidence="10">
    <location>
        <begin position="129"/>
        <end position="131"/>
    </location>
    <ligand>
        <name>NAD(+)</name>
        <dbReference type="ChEBI" id="CHEBI:57540"/>
    </ligand>
</feature>
<dbReference type="Gene3D" id="3.90.110.10">
    <property type="entry name" value="Lactate dehydrogenase/glycoside hydrolase, family 4, C-terminal"/>
    <property type="match status" value="1"/>
</dbReference>
<comment type="caution">
    <text evidence="7">Lacks conserved residue(s) required for the propagation of feature annotation.</text>
</comment>
<dbReference type="InterPro" id="IPR001252">
    <property type="entry name" value="Malate_DH_AS"/>
</dbReference>
<protein>
    <recommendedName>
        <fullName evidence="3 7">Malate dehydrogenase</fullName>
        <ecNumber evidence="2 7">1.1.1.37</ecNumber>
    </recommendedName>
</protein>
<evidence type="ECO:0000256" key="11">
    <source>
        <dbReference type="RuleBase" id="RU000422"/>
    </source>
</evidence>
<dbReference type="NCBIfam" id="TIGR01759">
    <property type="entry name" value="MalateDH-SF1"/>
    <property type="match status" value="1"/>
</dbReference>
<evidence type="ECO:0000256" key="1">
    <source>
        <dbReference type="ARBA" id="ARBA00009613"/>
    </source>
</evidence>
<dbReference type="CDD" id="cd01338">
    <property type="entry name" value="MDH_chloroplast-like"/>
    <property type="match status" value="1"/>
</dbReference>
<dbReference type="InterPro" id="IPR001236">
    <property type="entry name" value="Lactate/malate_DH_N"/>
</dbReference>
<keyword evidence="4 7" id="KW-0560">Oxidoreductase</keyword>
<evidence type="ECO:0000259" key="12">
    <source>
        <dbReference type="Pfam" id="PF00056"/>
    </source>
</evidence>
<name>A0A7S8E747_9CHLR</name>
<dbReference type="Pfam" id="PF02866">
    <property type="entry name" value="Ldh_1_C"/>
    <property type="match status" value="1"/>
</dbReference>
<dbReference type="FunFam" id="3.40.50.720:FF:000010">
    <property type="entry name" value="Malate dehydrogenase"/>
    <property type="match status" value="1"/>
</dbReference>
<feature type="binding site" evidence="7 10">
    <location>
        <position position="105"/>
    </location>
    <ligand>
        <name>NAD(+)</name>
        <dbReference type="ChEBI" id="CHEBI:57540"/>
    </ligand>
</feature>
<dbReference type="HAMAP" id="MF_01517">
    <property type="entry name" value="Malate_dehydrog_2"/>
    <property type="match status" value="1"/>
</dbReference>
<dbReference type="SUPFAM" id="SSF51735">
    <property type="entry name" value="NAD(P)-binding Rossmann-fold domains"/>
    <property type="match status" value="1"/>
</dbReference>
<dbReference type="PANTHER" id="PTHR23382">
    <property type="entry name" value="MALATE DEHYDROGENASE"/>
    <property type="match status" value="1"/>
</dbReference>
<dbReference type="GO" id="GO:0030060">
    <property type="term" value="F:L-malate dehydrogenase (NAD+) activity"/>
    <property type="evidence" value="ECO:0007669"/>
    <property type="project" value="UniProtKB-UniRule"/>
</dbReference>
<dbReference type="SUPFAM" id="SSF56327">
    <property type="entry name" value="LDH C-terminal domain-like"/>
    <property type="match status" value="1"/>
</dbReference>
<comment type="similarity">
    <text evidence="1 7">Belongs to the LDH/MDH superfamily. MDH type 2 family.</text>
</comment>
<dbReference type="AlphaFoldDB" id="A0A7S8E747"/>
<feature type="binding site" evidence="7 9">
    <location>
        <position position="131"/>
    </location>
    <ligand>
        <name>substrate</name>
    </ligand>
</feature>
<feature type="active site" description="Proton acceptor" evidence="7 8">
    <location>
        <position position="187"/>
    </location>
</feature>
<evidence type="ECO:0000256" key="6">
    <source>
        <dbReference type="ARBA" id="ARBA00048313"/>
    </source>
</evidence>
<dbReference type="NCBIfam" id="NF003916">
    <property type="entry name" value="PRK05442.1"/>
    <property type="match status" value="1"/>
</dbReference>
<dbReference type="Gene3D" id="3.40.50.720">
    <property type="entry name" value="NAD(P)-binding Rossmann-like Domain"/>
    <property type="match status" value="1"/>
</dbReference>
<feature type="binding site" evidence="7 9">
    <location>
        <position position="162"/>
    </location>
    <ligand>
        <name>substrate</name>
    </ligand>
</feature>
<dbReference type="Proteomes" id="UP000594468">
    <property type="component" value="Chromosome"/>
</dbReference>
<dbReference type="InterPro" id="IPR010945">
    <property type="entry name" value="Malate_DH_type2"/>
</dbReference>
<sequence length="328" mass="35014">MKDPIRVAVTGGAGQIAYSLLFRIGNGEVFGPEQPVILQILEIPQAMDALKGVVMELQDSAQPLVHDIIATDDANVAFKDANWAILVGGKPRGPGMVRADLIAANGPIFLDQGKAINDNAADDIRVVVVANPCNSNCLVAASNAPDVPKDRWFAMTRLDENRARAQVADKAGVLSTEVTNVGIWGNHSASQFPNFEEIKVGGKPATEVIDDRGWFEGDFLTTVQDRGKAIIDARGKSSAASAANAALDTIRSLITPTAEGDWFSAAVYSDGNPYGIADGIFYSFPLRSTGNGDWEIVEGLELSDYAKEKAAATQDELLKEREAITDLL</sequence>
<dbReference type="EMBL" id="CP062983">
    <property type="protein sequence ID" value="QPC81559.1"/>
    <property type="molecule type" value="Genomic_DNA"/>
</dbReference>
<dbReference type="InterPro" id="IPR001557">
    <property type="entry name" value="L-lactate/malate_DH"/>
</dbReference>
<keyword evidence="5 7" id="KW-0520">NAD</keyword>
<keyword evidence="7 11" id="KW-0816">Tricarboxylic acid cycle</keyword>
<evidence type="ECO:0000256" key="10">
    <source>
        <dbReference type="PIRSR" id="PIRSR000102-3"/>
    </source>
</evidence>
<evidence type="ECO:0000256" key="4">
    <source>
        <dbReference type="ARBA" id="ARBA00023002"/>
    </source>
</evidence>
<organism evidence="14 15">
    <name type="scientific">Phototrophicus methaneseepsis</name>
    <dbReference type="NCBI Taxonomy" id="2710758"/>
    <lineage>
        <taxon>Bacteria</taxon>
        <taxon>Bacillati</taxon>
        <taxon>Chloroflexota</taxon>
        <taxon>Candidatus Thermofontia</taxon>
        <taxon>Phototrophicales</taxon>
        <taxon>Phototrophicaceae</taxon>
        <taxon>Phototrophicus</taxon>
    </lineage>
</organism>
<dbReference type="InterPro" id="IPR022383">
    <property type="entry name" value="Lactate/malate_DH_C"/>
</dbReference>
<feature type="domain" description="Lactate/malate dehydrogenase N-terminal" evidence="12">
    <location>
        <begin position="6"/>
        <end position="149"/>
    </location>
</feature>
<dbReference type="InterPro" id="IPR015955">
    <property type="entry name" value="Lactate_DH/Glyco_Ohase_4_C"/>
</dbReference>
<dbReference type="PIRSF" id="PIRSF000102">
    <property type="entry name" value="Lac_mal_DH"/>
    <property type="match status" value="1"/>
</dbReference>
<comment type="catalytic activity">
    <reaction evidence="6 7 11">
        <text>(S)-malate + NAD(+) = oxaloacetate + NADH + H(+)</text>
        <dbReference type="Rhea" id="RHEA:21432"/>
        <dbReference type="ChEBI" id="CHEBI:15378"/>
        <dbReference type="ChEBI" id="CHEBI:15589"/>
        <dbReference type="ChEBI" id="CHEBI:16452"/>
        <dbReference type="ChEBI" id="CHEBI:57540"/>
        <dbReference type="ChEBI" id="CHEBI:57945"/>
        <dbReference type="EC" id="1.1.1.37"/>
    </reaction>
</comment>
<dbReference type="EC" id="1.1.1.37" evidence="2 7"/>
<reference evidence="14 15" key="1">
    <citation type="submission" date="2020-02" db="EMBL/GenBank/DDBJ databases">
        <authorList>
            <person name="Zheng R.K."/>
            <person name="Sun C.M."/>
        </authorList>
    </citation>
    <scope>NUCLEOTIDE SEQUENCE [LARGE SCALE GENOMIC DNA]</scope>
    <source>
        <strain evidence="15">rifampicinis</strain>
    </source>
</reference>
<dbReference type="KEGG" id="pmet:G4Y79_17955"/>
<dbReference type="FunFam" id="3.90.110.10:FF:000002">
    <property type="entry name" value="Malate dehydrogenase"/>
    <property type="match status" value="1"/>
</dbReference>
<evidence type="ECO:0000256" key="2">
    <source>
        <dbReference type="ARBA" id="ARBA00012995"/>
    </source>
</evidence>
<dbReference type="GO" id="GO:0006099">
    <property type="term" value="P:tricarboxylic acid cycle"/>
    <property type="evidence" value="ECO:0007669"/>
    <property type="project" value="UniProtKB-UniRule"/>
</dbReference>
<proteinExistence type="inferred from homology"/>
<evidence type="ECO:0000256" key="5">
    <source>
        <dbReference type="ARBA" id="ARBA00023027"/>
    </source>
</evidence>
<comment type="function">
    <text evidence="7">Catalyzes the reversible oxidation of malate to oxaloacetate.</text>
</comment>
<evidence type="ECO:0000313" key="14">
    <source>
        <dbReference type="EMBL" id="QPC81559.1"/>
    </source>
</evidence>
<dbReference type="GO" id="GO:0006108">
    <property type="term" value="P:malate metabolic process"/>
    <property type="evidence" value="ECO:0007669"/>
    <property type="project" value="InterPro"/>
</dbReference>
<evidence type="ECO:0000256" key="8">
    <source>
        <dbReference type="PIRSR" id="PIRSR000102-1"/>
    </source>
</evidence>
<keyword evidence="15" id="KW-1185">Reference proteome</keyword>
<feature type="binding site" evidence="7">
    <location>
        <begin position="11"/>
        <end position="17"/>
    </location>
    <ligand>
        <name>NAD(+)</name>
        <dbReference type="ChEBI" id="CHEBI:57540"/>
    </ligand>
</feature>
<evidence type="ECO:0000259" key="13">
    <source>
        <dbReference type="Pfam" id="PF02866"/>
    </source>
</evidence>
<evidence type="ECO:0000313" key="15">
    <source>
        <dbReference type="Proteomes" id="UP000594468"/>
    </source>
</evidence>
<feature type="binding site" evidence="7 9">
    <location>
        <position position="98"/>
    </location>
    <ligand>
        <name>substrate</name>
    </ligand>
</feature>
<feature type="binding site" evidence="7 9">
    <location>
        <position position="92"/>
    </location>
    <ligand>
        <name>substrate</name>
    </ligand>
</feature>
<dbReference type="InterPro" id="IPR036291">
    <property type="entry name" value="NAD(P)-bd_dom_sf"/>
</dbReference>
<dbReference type="RefSeq" id="WP_195169631.1">
    <property type="nucleotide sequence ID" value="NZ_CP062983.1"/>
</dbReference>
<dbReference type="PROSITE" id="PS00068">
    <property type="entry name" value="MDH"/>
    <property type="match status" value="1"/>
</dbReference>
<evidence type="ECO:0000256" key="7">
    <source>
        <dbReference type="HAMAP-Rule" id="MF_01517"/>
    </source>
</evidence>
<accession>A0A7S8E747</accession>
<gene>
    <name evidence="7" type="primary">mdh</name>
    <name evidence="14" type="ORF">G4Y79_17955</name>
</gene>
<feature type="domain" description="Lactate/malate dehydrogenase C-terminal" evidence="13">
    <location>
        <begin position="156"/>
        <end position="325"/>
    </location>
</feature>
<evidence type="ECO:0000256" key="3">
    <source>
        <dbReference type="ARBA" id="ARBA00020382"/>
    </source>
</evidence>
<feature type="binding site" evidence="7">
    <location>
        <position position="112"/>
    </location>
    <ligand>
        <name>NAD(+)</name>
        <dbReference type="ChEBI" id="CHEBI:57540"/>
    </ligand>
</feature>
<dbReference type="Pfam" id="PF00056">
    <property type="entry name" value="Ldh_1_N"/>
    <property type="match status" value="1"/>
</dbReference>